<dbReference type="InterPro" id="IPR006311">
    <property type="entry name" value="TAT_signal"/>
</dbReference>
<protein>
    <submittedName>
        <fullName evidence="1">Uncharacterized protein</fullName>
    </submittedName>
</protein>
<evidence type="ECO:0000313" key="1">
    <source>
        <dbReference type="EMBL" id="VFU08417.1"/>
    </source>
</evidence>
<reference evidence="1 2" key="1">
    <citation type="submission" date="2019-03" db="EMBL/GenBank/DDBJ databases">
        <authorList>
            <person name="Kox A.R. M."/>
        </authorList>
    </citation>
    <scope>NUCLEOTIDE SEQUENCE [LARGE SCALE GENOMIC DNA]</scope>
    <source>
        <strain evidence="1">MTUNDRAET4 annotated genome</strain>
    </source>
</reference>
<proteinExistence type="predicted"/>
<accession>A0A4U8YZC4</accession>
<dbReference type="KEGG" id="mtun:MTUNDRAET4_1524"/>
<gene>
    <name evidence="1" type="ORF">MTUNDRAET4_1524</name>
</gene>
<dbReference type="Proteomes" id="UP000294360">
    <property type="component" value="Chromosome"/>
</dbReference>
<dbReference type="RefSeq" id="WP_134488414.1">
    <property type="nucleotide sequence ID" value="NZ_CP139089.1"/>
</dbReference>
<organism evidence="1 2">
    <name type="scientific">Methylocella tundrae</name>
    <dbReference type="NCBI Taxonomy" id="227605"/>
    <lineage>
        <taxon>Bacteria</taxon>
        <taxon>Pseudomonadati</taxon>
        <taxon>Pseudomonadota</taxon>
        <taxon>Alphaproteobacteria</taxon>
        <taxon>Hyphomicrobiales</taxon>
        <taxon>Beijerinckiaceae</taxon>
        <taxon>Methylocella</taxon>
    </lineage>
</organism>
<sequence>MPNTYVPAAAIGLPNRRLFLAAGSAGAVFGALSHAVAAPAVSPELLNLIETHRRAVGIRKRAWDHEDEALERFKRACKIFDIDGVDFNVNHPESTLTLLLDLLENEKLREFRLIKMGSSPAMRRRFDEMFEELRRDKIEHFETLLSEMSGLRESSGLAAAETAAEEAVEDALNILLKICGFPCASVEDTSVKAEYLVECVDEIGGDNVKVLLRSFAGRPLEA</sequence>
<dbReference type="EMBL" id="LR536450">
    <property type="protein sequence ID" value="VFU08417.1"/>
    <property type="molecule type" value="Genomic_DNA"/>
</dbReference>
<dbReference type="OrthoDB" id="9881152at2"/>
<evidence type="ECO:0000313" key="2">
    <source>
        <dbReference type="Proteomes" id="UP000294360"/>
    </source>
</evidence>
<dbReference type="AlphaFoldDB" id="A0A4U8YZC4"/>
<name>A0A4U8YZC4_METTU</name>
<dbReference type="PROSITE" id="PS51318">
    <property type="entry name" value="TAT"/>
    <property type="match status" value="1"/>
</dbReference>